<dbReference type="Proteomes" id="UP001497522">
    <property type="component" value="Chromosome 4"/>
</dbReference>
<reference evidence="2" key="1">
    <citation type="submission" date="2024-03" db="EMBL/GenBank/DDBJ databases">
        <authorList>
            <consortium name="ELIXIR-Norway"/>
            <consortium name="Elixir Norway"/>
        </authorList>
    </citation>
    <scope>NUCLEOTIDE SEQUENCE</scope>
</reference>
<keyword evidence="1" id="KW-0472">Membrane</keyword>
<feature type="transmembrane region" description="Helical" evidence="1">
    <location>
        <begin position="13"/>
        <end position="33"/>
    </location>
</feature>
<sequence length="105" mass="11861">METAVSVVPAWEYFSLMSLLTLSWLYPVMDFHLMADLLTGLRGDAIRLFHNPESKLPDQILRQCRILKERQLYITPDGGTIALDWLISSKAINEVGITCTPHSSV</sequence>
<keyword evidence="1" id="KW-0812">Transmembrane</keyword>
<name>A0ABP1BJS3_9BRYO</name>
<keyword evidence="3" id="KW-1185">Reference proteome</keyword>
<evidence type="ECO:0000313" key="3">
    <source>
        <dbReference type="Proteomes" id="UP001497522"/>
    </source>
</evidence>
<proteinExistence type="predicted"/>
<protein>
    <submittedName>
        <fullName evidence="2">Uncharacterized protein</fullName>
    </submittedName>
</protein>
<organism evidence="2 3">
    <name type="scientific">Sphagnum jensenii</name>
    <dbReference type="NCBI Taxonomy" id="128206"/>
    <lineage>
        <taxon>Eukaryota</taxon>
        <taxon>Viridiplantae</taxon>
        <taxon>Streptophyta</taxon>
        <taxon>Embryophyta</taxon>
        <taxon>Bryophyta</taxon>
        <taxon>Sphagnophytina</taxon>
        <taxon>Sphagnopsida</taxon>
        <taxon>Sphagnales</taxon>
        <taxon>Sphagnaceae</taxon>
        <taxon>Sphagnum</taxon>
    </lineage>
</organism>
<gene>
    <name evidence="2" type="ORF">CSSPJE1EN2_LOCUS17749</name>
</gene>
<keyword evidence="1" id="KW-1133">Transmembrane helix</keyword>
<evidence type="ECO:0000256" key="1">
    <source>
        <dbReference type="SAM" id="Phobius"/>
    </source>
</evidence>
<evidence type="ECO:0000313" key="2">
    <source>
        <dbReference type="EMBL" id="CAK9875500.1"/>
    </source>
</evidence>
<dbReference type="EMBL" id="OZ023705">
    <property type="protein sequence ID" value="CAK9875500.1"/>
    <property type="molecule type" value="Genomic_DNA"/>
</dbReference>
<accession>A0ABP1BJS3</accession>